<comment type="caution">
    <text evidence="1">The sequence shown here is derived from an EMBL/GenBank/DDBJ whole genome shotgun (WGS) entry which is preliminary data.</text>
</comment>
<keyword evidence="2" id="KW-1185">Reference proteome</keyword>
<evidence type="ECO:0000313" key="2">
    <source>
        <dbReference type="Proteomes" id="UP000245911"/>
    </source>
</evidence>
<dbReference type="AlphaFoldDB" id="A0A2T8HRP7"/>
<evidence type="ECO:0000313" key="1">
    <source>
        <dbReference type="EMBL" id="PVH28022.1"/>
    </source>
</evidence>
<dbReference type="EMBL" id="QDKM01000007">
    <property type="protein sequence ID" value="PVH28022.1"/>
    <property type="molecule type" value="Genomic_DNA"/>
</dbReference>
<sequence length="67" mass="8032">MAAILRAIPGPMRQRRLAPRRRPLLMRLPRVCRVLTIWPVSCPQRKLQARRRSLPKLRLKLKLMQRL</sequence>
<organism evidence="1 2">
    <name type="scientific">Pararhodobacter oceanensis</name>
    <dbReference type="NCBI Taxonomy" id="2172121"/>
    <lineage>
        <taxon>Bacteria</taxon>
        <taxon>Pseudomonadati</taxon>
        <taxon>Pseudomonadota</taxon>
        <taxon>Alphaproteobacteria</taxon>
        <taxon>Rhodobacterales</taxon>
        <taxon>Paracoccaceae</taxon>
        <taxon>Pararhodobacter</taxon>
    </lineage>
</organism>
<name>A0A2T8HRP7_9RHOB</name>
<reference evidence="1 2" key="1">
    <citation type="submission" date="2018-04" db="EMBL/GenBank/DDBJ databases">
        <title>Pararhodobacter oceanense sp. nov., isolated from marine intertidal sediment.</title>
        <authorList>
            <person name="Wang X.-L."/>
            <person name="Du Z.-J."/>
        </authorList>
    </citation>
    <scope>NUCLEOTIDE SEQUENCE [LARGE SCALE GENOMIC DNA]</scope>
    <source>
        <strain evidence="1 2">AM505</strain>
    </source>
</reference>
<accession>A0A2T8HRP7</accession>
<proteinExistence type="predicted"/>
<dbReference type="Proteomes" id="UP000245911">
    <property type="component" value="Unassembled WGS sequence"/>
</dbReference>
<protein>
    <submittedName>
        <fullName evidence="1">Uncharacterized protein</fullName>
    </submittedName>
</protein>
<gene>
    <name evidence="1" type="ORF">DDE20_14800</name>
</gene>